<protein>
    <submittedName>
        <fullName evidence="1">Uncharacterized protein</fullName>
    </submittedName>
</protein>
<evidence type="ECO:0000313" key="2">
    <source>
        <dbReference type="Proteomes" id="UP001500449"/>
    </source>
</evidence>
<comment type="caution">
    <text evidence="1">The sequence shown here is derived from an EMBL/GenBank/DDBJ whole genome shotgun (WGS) entry which is preliminary data.</text>
</comment>
<dbReference type="RefSeq" id="WP_344426736.1">
    <property type="nucleotide sequence ID" value="NZ_BAAAQK010000028.1"/>
</dbReference>
<keyword evidence="2" id="KW-1185">Reference proteome</keyword>
<accession>A0ABN2NNF2</accession>
<sequence>MQWQPTGNGEFPYACRLDGRWWVVRVNAFPDHPLYTVLVDGRFDSDLEDWPEGWERGSDPVDAPVPTTLTAYGSERGEPCDCPYC</sequence>
<proteinExistence type="predicted"/>
<organism evidence="1 2">
    <name type="scientific">Pseudonocardia ailaonensis</name>
    <dbReference type="NCBI Taxonomy" id="367279"/>
    <lineage>
        <taxon>Bacteria</taxon>
        <taxon>Bacillati</taxon>
        <taxon>Actinomycetota</taxon>
        <taxon>Actinomycetes</taxon>
        <taxon>Pseudonocardiales</taxon>
        <taxon>Pseudonocardiaceae</taxon>
        <taxon>Pseudonocardia</taxon>
    </lineage>
</organism>
<evidence type="ECO:0000313" key="1">
    <source>
        <dbReference type="EMBL" id="GAA1876744.1"/>
    </source>
</evidence>
<gene>
    <name evidence="1" type="ORF">GCM10009836_67650</name>
</gene>
<dbReference type="EMBL" id="BAAAQK010000028">
    <property type="protein sequence ID" value="GAA1876744.1"/>
    <property type="molecule type" value="Genomic_DNA"/>
</dbReference>
<dbReference type="Proteomes" id="UP001500449">
    <property type="component" value="Unassembled WGS sequence"/>
</dbReference>
<reference evidence="1 2" key="1">
    <citation type="journal article" date="2019" name="Int. J. Syst. Evol. Microbiol.">
        <title>The Global Catalogue of Microorganisms (GCM) 10K type strain sequencing project: providing services to taxonomists for standard genome sequencing and annotation.</title>
        <authorList>
            <consortium name="The Broad Institute Genomics Platform"/>
            <consortium name="The Broad Institute Genome Sequencing Center for Infectious Disease"/>
            <person name="Wu L."/>
            <person name="Ma J."/>
        </authorList>
    </citation>
    <scope>NUCLEOTIDE SEQUENCE [LARGE SCALE GENOMIC DNA]</scope>
    <source>
        <strain evidence="1 2">JCM 16009</strain>
    </source>
</reference>
<name>A0ABN2NNF2_9PSEU</name>